<reference evidence="1" key="1">
    <citation type="submission" date="2008-08" db="EMBL/GenBank/DDBJ databases">
        <title>Annotation of Bifidobacterium longum subsp. infantis CCUG 52486.</title>
        <authorList>
            <consortium name="The Broad Institute Genome Sequencing Platform"/>
            <person name="Gougoulias C."/>
            <person name="Tuohy K.M."/>
            <person name="Gibson G.R."/>
            <person name="Ward D."/>
            <person name="Mehta T."/>
            <person name="Young S."/>
            <person name="Jaffe D."/>
            <person name="Gnerre S."/>
            <person name="Berlin A."/>
            <person name="Heiman D."/>
            <person name="Hepburn T."/>
            <person name="Shea T."/>
            <person name="Sykes S."/>
            <person name="Alvarado L."/>
            <person name="Kodira C."/>
            <person name="Borodovsky M."/>
            <person name="Lander E."/>
            <person name="Galagan J."/>
            <person name="Nusbaum C."/>
            <person name="Birren B."/>
        </authorList>
    </citation>
    <scope>NUCLEOTIDE SEQUENCE [LARGE SCALE GENOMIC DNA]</scope>
    <source>
        <strain evidence="1">CCUG 52486</strain>
    </source>
</reference>
<gene>
    <name evidence="1" type="ORF">BLIG_01953</name>
</gene>
<dbReference type="Proteomes" id="UP000005084">
    <property type="component" value="Unassembled WGS sequence"/>
</dbReference>
<dbReference type="HOGENOM" id="CLU_3325093_0_0_11"/>
<dbReference type="EMBL" id="DS990259">
    <property type="protein sequence ID" value="EEQ56284.1"/>
    <property type="molecule type" value="Genomic_DNA"/>
</dbReference>
<organism evidence="1">
    <name type="scientific">Bifidobacterium longum subsp. infantis CCUG 52486</name>
    <dbReference type="NCBI Taxonomy" id="537937"/>
    <lineage>
        <taxon>Bacteria</taxon>
        <taxon>Bacillati</taxon>
        <taxon>Actinomycetota</taxon>
        <taxon>Actinomycetes</taxon>
        <taxon>Bifidobacteriales</taxon>
        <taxon>Bifidobacteriaceae</taxon>
        <taxon>Bifidobacterium</taxon>
    </lineage>
</organism>
<accession>C5EE40</accession>
<dbReference type="AlphaFoldDB" id="C5EE40"/>
<protein>
    <submittedName>
        <fullName evidence="1">Uncharacterized protein</fullName>
    </submittedName>
</protein>
<sequence>MTIPQVTADAEYHSVQWSVTVRELPVFPLNVSRYSSVK</sequence>
<proteinExistence type="predicted"/>
<name>C5EE40_BIFLI</name>
<evidence type="ECO:0000313" key="1">
    <source>
        <dbReference type="EMBL" id="EEQ56284.1"/>
    </source>
</evidence>